<dbReference type="EMBL" id="JACCKD010000006">
    <property type="protein sequence ID" value="MBA0127346.1"/>
    <property type="molecule type" value="Genomic_DNA"/>
</dbReference>
<comment type="cofactor">
    <cofactor evidence="7">
        <name>Zn(2+)</name>
        <dbReference type="ChEBI" id="CHEBI:29105"/>
    </cofactor>
    <text evidence="7">Binds 1 zinc ion per subunit.</text>
</comment>
<sequence length="224" mass="23953">MVASTAPAAAGSVPEGRVEPETAWRTLLAGNARFAEQRQRHPHQDAERREELVDGQEPFACVLSCADSRVPPEVVFDRGLGDLFTIRAAGEVLDESVIGSVEYAVEYLGVRLVVVLGHTGCGAVSAAVDLVRDGASYTGSVSTIARAIEGTVLATAPQADREKSTTAPQADRERFVDACVENQARRVVTQLTERSATIREAAAGRGVELVPAVYDLHDSRVSRR</sequence>
<organism evidence="9 10">
    <name type="scientific">Haloechinothrix aidingensis</name>
    <dbReference type="NCBI Taxonomy" id="2752311"/>
    <lineage>
        <taxon>Bacteria</taxon>
        <taxon>Bacillati</taxon>
        <taxon>Actinomycetota</taxon>
        <taxon>Actinomycetes</taxon>
        <taxon>Pseudonocardiales</taxon>
        <taxon>Pseudonocardiaceae</taxon>
        <taxon>Haloechinothrix</taxon>
    </lineage>
</organism>
<evidence type="ECO:0000256" key="7">
    <source>
        <dbReference type="PIRSR" id="PIRSR601765-1"/>
    </source>
</evidence>
<comment type="function">
    <text evidence="8">Reversible hydration of carbon dioxide.</text>
</comment>
<evidence type="ECO:0000256" key="1">
    <source>
        <dbReference type="ARBA" id="ARBA00006217"/>
    </source>
</evidence>
<evidence type="ECO:0000256" key="4">
    <source>
        <dbReference type="ARBA" id="ARBA00023239"/>
    </source>
</evidence>
<evidence type="ECO:0000256" key="6">
    <source>
        <dbReference type="ARBA" id="ARBA00048348"/>
    </source>
</evidence>
<keyword evidence="7" id="KW-0479">Metal-binding</keyword>
<comment type="similarity">
    <text evidence="1 8">Belongs to the beta-class carbonic anhydrase family.</text>
</comment>
<feature type="binding site" evidence="7">
    <location>
        <position position="67"/>
    </location>
    <ligand>
        <name>Zn(2+)</name>
        <dbReference type="ChEBI" id="CHEBI:29105"/>
    </ligand>
</feature>
<dbReference type="InterPro" id="IPR015892">
    <property type="entry name" value="Carbonic_anhydrase_CS"/>
</dbReference>
<evidence type="ECO:0000256" key="2">
    <source>
        <dbReference type="ARBA" id="ARBA00012925"/>
    </source>
</evidence>
<dbReference type="PANTHER" id="PTHR11002">
    <property type="entry name" value="CARBONIC ANHYDRASE"/>
    <property type="match status" value="1"/>
</dbReference>
<evidence type="ECO:0000256" key="3">
    <source>
        <dbReference type="ARBA" id="ARBA00022833"/>
    </source>
</evidence>
<keyword evidence="10" id="KW-1185">Reference proteome</keyword>
<evidence type="ECO:0000256" key="8">
    <source>
        <dbReference type="RuleBase" id="RU003956"/>
    </source>
</evidence>
<name>A0A838ADG2_9PSEU</name>
<dbReference type="SUPFAM" id="SSF53056">
    <property type="entry name" value="beta-carbonic anhydrase, cab"/>
    <property type="match status" value="1"/>
</dbReference>
<proteinExistence type="inferred from homology"/>
<dbReference type="GO" id="GO:0015976">
    <property type="term" value="P:carbon utilization"/>
    <property type="evidence" value="ECO:0007669"/>
    <property type="project" value="InterPro"/>
</dbReference>
<reference evidence="9 10" key="1">
    <citation type="submission" date="2020-07" db="EMBL/GenBank/DDBJ databases">
        <title>Genome of Haloechinothrix sp.</title>
        <authorList>
            <person name="Tang S.-K."/>
            <person name="Yang L."/>
            <person name="Zhu W.-Y."/>
        </authorList>
    </citation>
    <scope>NUCLEOTIDE SEQUENCE [LARGE SCALE GENOMIC DNA]</scope>
    <source>
        <strain evidence="9 10">YIM 98757</strain>
    </source>
</reference>
<protein>
    <recommendedName>
        <fullName evidence="2 8">Carbonic anhydrase</fullName>
        <ecNumber evidence="2 8">4.2.1.1</ecNumber>
    </recommendedName>
    <alternativeName>
        <fullName evidence="8">Carbonate dehydratase</fullName>
    </alternativeName>
</protein>
<dbReference type="AlphaFoldDB" id="A0A838ADG2"/>
<keyword evidence="3 7" id="KW-0862">Zinc</keyword>
<feature type="binding site" evidence="7">
    <location>
        <position position="121"/>
    </location>
    <ligand>
        <name>Zn(2+)</name>
        <dbReference type="ChEBI" id="CHEBI:29105"/>
    </ligand>
</feature>
<evidence type="ECO:0000256" key="5">
    <source>
        <dbReference type="ARBA" id="ARBA00024993"/>
    </source>
</evidence>
<comment type="catalytic activity">
    <reaction evidence="6 8">
        <text>hydrogencarbonate + H(+) = CO2 + H2O</text>
        <dbReference type="Rhea" id="RHEA:10748"/>
        <dbReference type="ChEBI" id="CHEBI:15377"/>
        <dbReference type="ChEBI" id="CHEBI:15378"/>
        <dbReference type="ChEBI" id="CHEBI:16526"/>
        <dbReference type="ChEBI" id="CHEBI:17544"/>
        <dbReference type="EC" id="4.2.1.1"/>
    </reaction>
</comment>
<dbReference type="Pfam" id="PF00484">
    <property type="entry name" value="Pro_CA"/>
    <property type="match status" value="1"/>
</dbReference>
<dbReference type="GO" id="GO:0004089">
    <property type="term" value="F:carbonate dehydratase activity"/>
    <property type="evidence" value="ECO:0007669"/>
    <property type="project" value="UniProtKB-UniRule"/>
</dbReference>
<dbReference type="CDD" id="cd03378">
    <property type="entry name" value="beta_CA_cladeC"/>
    <property type="match status" value="1"/>
</dbReference>
<dbReference type="PANTHER" id="PTHR11002:SF79">
    <property type="entry name" value="CARBONIC ANHYDRASE 2"/>
    <property type="match status" value="1"/>
</dbReference>
<feature type="binding site" evidence="7">
    <location>
        <position position="65"/>
    </location>
    <ligand>
        <name>Zn(2+)</name>
        <dbReference type="ChEBI" id="CHEBI:29105"/>
    </ligand>
</feature>
<dbReference type="PROSITE" id="PS00705">
    <property type="entry name" value="PROK_CO2_ANHYDRASE_2"/>
    <property type="match status" value="1"/>
</dbReference>
<dbReference type="InterPro" id="IPR001765">
    <property type="entry name" value="Carbonic_anhydrase"/>
</dbReference>
<dbReference type="InterPro" id="IPR036874">
    <property type="entry name" value="Carbonic_anhydrase_sf"/>
</dbReference>
<dbReference type="Proteomes" id="UP000582974">
    <property type="component" value="Unassembled WGS sequence"/>
</dbReference>
<keyword evidence="4 8" id="KW-0456">Lyase</keyword>
<feature type="binding site" evidence="7">
    <location>
        <position position="118"/>
    </location>
    <ligand>
        <name>Zn(2+)</name>
        <dbReference type="ChEBI" id="CHEBI:29105"/>
    </ligand>
</feature>
<dbReference type="Gene3D" id="3.40.1050.10">
    <property type="entry name" value="Carbonic anhydrase"/>
    <property type="match status" value="1"/>
</dbReference>
<comment type="caution">
    <text evidence="9">The sequence shown here is derived from an EMBL/GenBank/DDBJ whole genome shotgun (WGS) entry which is preliminary data.</text>
</comment>
<evidence type="ECO:0000313" key="10">
    <source>
        <dbReference type="Proteomes" id="UP000582974"/>
    </source>
</evidence>
<dbReference type="EC" id="4.2.1.1" evidence="2 8"/>
<dbReference type="PROSITE" id="PS00704">
    <property type="entry name" value="PROK_CO2_ANHYDRASE_1"/>
    <property type="match status" value="1"/>
</dbReference>
<comment type="function">
    <text evidence="5">Catalyzes the reversible hydration of carbon dioxide to form bicarbonate.</text>
</comment>
<gene>
    <name evidence="9" type="ORF">H0B56_17500</name>
</gene>
<dbReference type="GO" id="GO:0008270">
    <property type="term" value="F:zinc ion binding"/>
    <property type="evidence" value="ECO:0007669"/>
    <property type="project" value="UniProtKB-UniRule"/>
</dbReference>
<dbReference type="SMART" id="SM00947">
    <property type="entry name" value="Pro_CA"/>
    <property type="match status" value="1"/>
</dbReference>
<accession>A0A838ADG2</accession>
<evidence type="ECO:0000313" key="9">
    <source>
        <dbReference type="EMBL" id="MBA0127346.1"/>
    </source>
</evidence>